<accession>A0A0G4H8M9</accession>
<name>A0A0G4H8M9_9ALVE</name>
<feature type="region of interest" description="Disordered" evidence="1">
    <location>
        <begin position="231"/>
        <end position="251"/>
    </location>
</feature>
<reference evidence="2" key="1">
    <citation type="submission" date="2014-11" db="EMBL/GenBank/DDBJ databases">
        <authorList>
            <person name="Otto D Thomas"/>
            <person name="Naeem Raeece"/>
        </authorList>
    </citation>
    <scope>NUCLEOTIDE SEQUENCE</scope>
</reference>
<gene>
    <name evidence="2" type="ORF">Cvel_858</name>
</gene>
<organism evidence="2">
    <name type="scientific">Chromera velia CCMP2878</name>
    <dbReference type="NCBI Taxonomy" id="1169474"/>
    <lineage>
        <taxon>Eukaryota</taxon>
        <taxon>Sar</taxon>
        <taxon>Alveolata</taxon>
        <taxon>Colpodellida</taxon>
        <taxon>Chromeraceae</taxon>
        <taxon>Chromera</taxon>
    </lineage>
</organism>
<proteinExistence type="predicted"/>
<sequence length="520" mass="54795">MAISRGGSCWGGRAFRILECRWSGGEAFVKLGSPWGSFEPVWVENDGREGGKEEGESLREVPLSLSSCLSRSAMLSSLPGHLRATERARRRERGGRSGSMRGEKVASAGGVWMPSGWLSIEEFLLYFSKVVETKGLSTVWTETSFATSRDQPLPALFSGSSHTVTRVTIQAEQPDPRIIWQLLPPKEREREMRTHARGEGLGTPSLTLTVFRTRRAALHALPASEAFVQSVEGGGGRGTCSNKQRTRGGSSGCGGMTSAFLVLPSAGPTGPTPMPPGVSGGGGSAKTSMLWEECARVEGGGGLLVLNTELLLHPEFAYVATVRVSGAKSDGLPSGRQHAGLRDGSRIVLRAQADSADFVFRPLSAAENKTLQAETRSASVPDRKLLSSLQAQSEEAFNSPVFLVADAPLRSLAAHGLKTNIRFKTSMPSRPSDNGMGSRAQASASEENGGGPADPKTSSSSSASASGSGWGYAGWGEWESAGASLRTNAETAVSGAREAVEGMSRWVAGVVDRLRGGEGD</sequence>
<evidence type="ECO:0000256" key="1">
    <source>
        <dbReference type="SAM" id="MobiDB-lite"/>
    </source>
</evidence>
<evidence type="ECO:0000313" key="2">
    <source>
        <dbReference type="EMBL" id="CEM40141.1"/>
    </source>
</evidence>
<feature type="compositionally biased region" description="Low complexity" evidence="1">
    <location>
        <begin position="458"/>
        <end position="467"/>
    </location>
</feature>
<feature type="region of interest" description="Disordered" evidence="1">
    <location>
        <begin position="84"/>
        <end position="104"/>
    </location>
</feature>
<dbReference type="AlphaFoldDB" id="A0A0G4H8M9"/>
<protein>
    <submittedName>
        <fullName evidence="2">Uncharacterized protein</fullName>
    </submittedName>
</protein>
<dbReference type="VEuPathDB" id="CryptoDB:Cvel_858"/>
<feature type="compositionally biased region" description="Polar residues" evidence="1">
    <location>
        <begin position="423"/>
        <end position="432"/>
    </location>
</feature>
<dbReference type="EMBL" id="CDMZ01001984">
    <property type="protein sequence ID" value="CEM40141.1"/>
    <property type="molecule type" value="Genomic_DNA"/>
</dbReference>
<feature type="region of interest" description="Disordered" evidence="1">
    <location>
        <begin position="423"/>
        <end position="469"/>
    </location>
</feature>